<evidence type="ECO:0000256" key="1">
    <source>
        <dbReference type="SAM" id="MobiDB-lite"/>
    </source>
</evidence>
<organism evidence="2 3">
    <name type="scientific">Aquatica leii</name>
    <dbReference type="NCBI Taxonomy" id="1421715"/>
    <lineage>
        <taxon>Eukaryota</taxon>
        <taxon>Metazoa</taxon>
        <taxon>Ecdysozoa</taxon>
        <taxon>Arthropoda</taxon>
        <taxon>Hexapoda</taxon>
        <taxon>Insecta</taxon>
        <taxon>Pterygota</taxon>
        <taxon>Neoptera</taxon>
        <taxon>Endopterygota</taxon>
        <taxon>Coleoptera</taxon>
        <taxon>Polyphaga</taxon>
        <taxon>Elateriformia</taxon>
        <taxon>Elateroidea</taxon>
        <taxon>Lampyridae</taxon>
        <taxon>Luciolinae</taxon>
        <taxon>Aquatica</taxon>
    </lineage>
</organism>
<gene>
    <name evidence="2" type="ORF">RN001_001674</name>
</gene>
<feature type="region of interest" description="Disordered" evidence="1">
    <location>
        <begin position="163"/>
        <end position="194"/>
    </location>
</feature>
<protein>
    <submittedName>
        <fullName evidence="2">Uncharacterized protein</fullName>
    </submittedName>
</protein>
<dbReference type="EMBL" id="JARPUR010000001">
    <property type="protein sequence ID" value="KAK4885403.1"/>
    <property type="molecule type" value="Genomic_DNA"/>
</dbReference>
<dbReference type="Proteomes" id="UP001353858">
    <property type="component" value="Unassembled WGS sequence"/>
</dbReference>
<sequence>MTLKSNNQEKVNIEHTEEITKLEKVNIESVDEEPEENVAENLNALTANLKKENLLTSSSIRKPKIKLGEVKLQSSKHMYTTGGGTFVHKSDKLDEKLVSMLRPQFKPIPNRHDSLSSYYVDAFVEDDNSFNNTVEVVIEEEPNVNAEESHSQMEDQDIKHHLEGNSSLESSGPPDSHEAMNNRDLSSKQSKGNREKRSYEFLMGLVNNNSRFEVTNVDLPTPNNRKKNLISNNQALLELMIKIASDPEQWEKVHRLLQKIDNDLLTSKKLFDSIQNSIEDIDNFSSISRYVKNEVNTTKQDVENVTIARNNANTTEHSDNSKINDDKIQKMVVILNDKKQKPSTAHIDEALKSNRWPDFQSEGKVVYKPNSDNSRYQWQSGLNSESKTYPRNFAYHRVTGNPLYHSNFDKNPKAYIAVSVIAPKPLHSRSQEEDLILENELRQLKPWTKKQNHNSMREINTRWLENVNAP</sequence>
<reference evidence="3" key="1">
    <citation type="submission" date="2023-01" db="EMBL/GenBank/DDBJ databases">
        <title>Key to firefly adult light organ development and bioluminescence: homeobox transcription factors regulate luciferase expression and transportation to peroxisome.</title>
        <authorList>
            <person name="Fu X."/>
        </authorList>
    </citation>
    <scope>NUCLEOTIDE SEQUENCE [LARGE SCALE GENOMIC DNA]</scope>
</reference>
<accession>A0AAN7SQZ7</accession>
<name>A0AAN7SQZ7_9COLE</name>
<proteinExistence type="predicted"/>
<dbReference type="AlphaFoldDB" id="A0AAN7SQZ7"/>
<evidence type="ECO:0000313" key="2">
    <source>
        <dbReference type="EMBL" id="KAK4885403.1"/>
    </source>
</evidence>
<keyword evidence="3" id="KW-1185">Reference proteome</keyword>
<comment type="caution">
    <text evidence="2">The sequence shown here is derived from an EMBL/GenBank/DDBJ whole genome shotgun (WGS) entry which is preliminary data.</text>
</comment>
<evidence type="ECO:0000313" key="3">
    <source>
        <dbReference type="Proteomes" id="UP001353858"/>
    </source>
</evidence>